<feature type="region of interest" description="Disordered" evidence="1">
    <location>
        <begin position="68"/>
        <end position="127"/>
    </location>
</feature>
<feature type="compositionally biased region" description="Basic and acidic residues" evidence="1">
    <location>
        <begin position="729"/>
        <end position="740"/>
    </location>
</feature>
<feature type="region of interest" description="Disordered" evidence="1">
    <location>
        <begin position="1"/>
        <end position="42"/>
    </location>
</feature>
<feature type="compositionally biased region" description="Polar residues" evidence="1">
    <location>
        <begin position="813"/>
        <end position="829"/>
    </location>
</feature>
<feature type="region of interest" description="Disordered" evidence="1">
    <location>
        <begin position="411"/>
        <end position="498"/>
    </location>
</feature>
<evidence type="ECO:0000256" key="1">
    <source>
        <dbReference type="SAM" id="MobiDB-lite"/>
    </source>
</evidence>
<dbReference type="WBParaSite" id="PgR140_g011_t02">
    <property type="protein sequence ID" value="PgR140_g011_t02"/>
    <property type="gene ID" value="PgR140_g011"/>
</dbReference>
<feature type="compositionally biased region" description="Basic and acidic residues" evidence="1">
    <location>
        <begin position="1112"/>
        <end position="1136"/>
    </location>
</feature>
<feature type="region of interest" description="Disordered" evidence="1">
    <location>
        <begin position="991"/>
        <end position="1070"/>
    </location>
</feature>
<feature type="region of interest" description="Disordered" evidence="1">
    <location>
        <begin position="279"/>
        <end position="302"/>
    </location>
</feature>
<feature type="compositionally biased region" description="Polar residues" evidence="1">
    <location>
        <begin position="571"/>
        <end position="595"/>
    </location>
</feature>
<evidence type="ECO:0000313" key="2">
    <source>
        <dbReference type="Proteomes" id="UP000887569"/>
    </source>
</evidence>
<feature type="compositionally biased region" description="Basic and acidic residues" evidence="1">
    <location>
        <begin position="75"/>
        <end position="86"/>
    </location>
</feature>
<feature type="region of interest" description="Disordered" evidence="1">
    <location>
        <begin position="570"/>
        <end position="603"/>
    </location>
</feature>
<feature type="compositionally biased region" description="Low complexity" evidence="1">
    <location>
        <begin position="416"/>
        <end position="427"/>
    </location>
</feature>
<feature type="compositionally biased region" description="Basic and acidic residues" evidence="1">
    <location>
        <begin position="748"/>
        <end position="766"/>
    </location>
</feature>
<feature type="compositionally biased region" description="Polar residues" evidence="1">
    <location>
        <begin position="898"/>
        <end position="911"/>
    </location>
</feature>
<dbReference type="WBParaSite" id="PgR140_g011_t01">
    <property type="protein sequence ID" value="PgR140_g011_t01"/>
    <property type="gene ID" value="PgR140_g011"/>
</dbReference>
<reference evidence="3 4" key="1">
    <citation type="submission" date="2022-11" db="UniProtKB">
        <authorList>
            <consortium name="WormBaseParasite"/>
        </authorList>
    </citation>
    <scope>IDENTIFICATION</scope>
</reference>
<feature type="region of interest" description="Disordered" evidence="1">
    <location>
        <begin position="646"/>
        <end position="673"/>
    </location>
</feature>
<feature type="region of interest" description="Disordered" evidence="1">
    <location>
        <begin position="794"/>
        <end position="849"/>
    </location>
</feature>
<name>A0A915CEA8_PARUN</name>
<evidence type="ECO:0000313" key="4">
    <source>
        <dbReference type="WBParaSite" id="PgR140_g011_t02"/>
    </source>
</evidence>
<organism evidence="2 4">
    <name type="scientific">Parascaris univalens</name>
    <name type="common">Nematode worm</name>
    <dbReference type="NCBI Taxonomy" id="6257"/>
    <lineage>
        <taxon>Eukaryota</taxon>
        <taxon>Metazoa</taxon>
        <taxon>Ecdysozoa</taxon>
        <taxon>Nematoda</taxon>
        <taxon>Chromadorea</taxon>
        <taxon>Rhabditida</taxon>
        <taxon>Spirurina</taxon>
        <taxon>Ascaridomorpha</taxon>
        <taxon>Ascaridoidea</taxon>
        <taxon>Ascarididae</taxon>
        <taxon>Parascaris</taxon>
    </lineage>
</organism>
<protein>
    <submittedName>
        <fullName evidence="3 4">Uncharacterized protein</fullName>
    </submittedName>
</protein>
<feature type="compositionally biased region" description="Basic residues" evidence="1">
    <location>
        <begin position="1088"/>
        <end position="1098"/>
    </location>
</feature>
<dbReference type="Proteomes" id="UP000887569">
    <property type="component" value="Unplaced"/>
</dbReference>
<feature type="compositionally biased region" description="Polar residues" evidence="1">
    <location>
        <begin position="441"/>
        <end position="483"/>
    </location>
</feature>
<feature type="compositionally biased region" description="Basic and acidic residues" evidence="1">
    <location>
        <begin position="290"/>
        <end position="302"/>
    </location>
</feature>
<keyword evidence="2" id="KW-1185">Reference proteome</keyword>
<feature type="compositionally biased region" description="Basic and acidic residues" evidence="1">
    <location>
        <begin position="1047"/>
        <end position="1056"/>
    </location>
</feature>
<feature type="region of interest" description="Disordered" evidence="1">
    <location>
        <begin position="885"/>
        <end position="917"/>
    </location>
</feature>
<feature type="compositionally biased region" description="Basic and acidic residues" evidence="1">
    <location>
        <begin position="10"/>
        <end position="30"/>
    </location>
</feature>
<feature type="compositionally biased region" description="Low complexity" evidence="1">
    <location>
        <begin position="662"/>
        <end position="673"/>
    </location>
</feature>
<dbReference type="WBParaSite" id="PgR140_g011_t03">
    <property type="protein sequence ID" value="PgR140_g011_t03"/>
    <property type="gene ID" value="PgR140_g011"/>
</dbReference>
<feature type="compositionally biased region" description="Basic and acidic residues" evidence="1">
    <location>
        <begin position="97"/>
        <end position="114"/>
    </location>
</feature>
<feature type="compositionally biased region" description="Basic and acidic residues" evidence="1">
    <location>
        <begin position="991"/>
        <end position="1000"/>
    </location>
</feature>
<feature type="compositionally biased region" description="Basic and acidic residues" evidence="1">
    <location>
        <begin position="1024"/>
        <end position="1037"/>
    </location>
</feature>
<accession>A0A915CEA8</accession>
<feature type="region of interest" description="Disordered" evidence="1">
    <location>
        <begin position="729"/>
        <end position="766"/>
    </location>
</feature>
<feature type="region of interest" description="Disordered" evidence="1">
    <location>
        <begin position="1088"/>
        <end position="1137"/>
    </location>
</feature>
<proteinExistence type="predicted"/>
<sequence>MSGARMSKKSSQEREFFTKRSTSRKDRESSPVDDTFTASDYLVGNTIDNIEETLKLVRENAGNRIRNNSLVALSPDHESSEDEKSPNESSISQLLKSVREVEKKTSKKNGDDRPATVPLRSTPTINSDANLALRSTSGVRELRPNTRKTSLSKKIEKRTKKKLSNVSIRRQIHHTEGPKAFSVLKGPIRVETSRMILRKPHADIVIEDRIELIGCGERNKPSDLQKLIPITQSYNSQDVQSIRPSSTQSVSVGNNYILIERTLVLKQLPILHSKSKQFEEKRSFRSQRAPRGEQTLRRTAKSENELDKTAVFNLCGLIEVVSTQQTVANSNREYILLDSIELRSDGSTAQPQQELIPFKGEVKQPPGSDTKVAACKYDEHIYIGRNVILVQRDIRMPPSESYYLEPFSFSDSRSYSTDTTVSTLPTTSDEKQHSCLPRLSDCSTANSPADSTAKSPTKSSDSTARSPTYDTAKSQRSFGSLSPVSPRKNETSFLEDALPKDEGPIQLFSVISKSKKGTAKGTIRDFELTPPSSIIHSDDRKGEDVLRSSTFISDSKRHRPSLIGSPLKVETATSPNETLNSARENQTDPLVTSAPQTPPLELGRMDKTLPEVLRSENGTVRTASPPSGRSLPTRFSTVIEATIPESSTRRCMKKGHRRKPCSSSAGTGTGIASASDTHKEIMVKDGQQLKPILLKHLSDVRERKAVLRSLPLTSEELTIPYSADFPTEKCSSEDASKNMEELSQGTVKEGKKASKEGKGIRHDDKEFKGDGLVHKWKKYSRSASQETPVCHVLSNKETKSQRARSRSAEASKGANSVSTKTAKTFSAESVLSVRKSHQREMVSAPKRKERKCTAELLKTARQISEDSLKTALERKKDLPTLSQPRLQMAKRGSKRKATSLNTAQKNDTISRQLRRSTVESKSPLIRVETKEPQRLLKTTQKHRKLPTIKAVEQKTLLHTGREEGKFIKVRGTDDLSGRREKKPLSLESRLRNKQTDEAAVKRNLISSGERQRPKSNEGAALRTVGEKPDREMRRSLRSEGLQVSKKYSLETAREADQISSSSSSSSILRGNASRINERSLFSKNTLNKRKIDSRRRHPRIWDASGPVTKMDGSFERMKTQNMGDEKKERKSRDGKSVCEGAIQQNMAKLQPIEKRGISDEEDRQISSEISCEYRTNIPTEEKYDGDELRTASAPSISERELLKKGMVLERKTSRLSRRNVEVSTAQRDKQLKTATCISPRRSTSKAMGLSRTKKDVLNDGDEIIIEAVGAHNIKISLNMTIRMKTRREQREPTFHSLTPNRILLGGREVYADKKHL</sequence>
<evidence type="ECO:0000313" key="3">
    <source>
        <dbReference type="WBParaSite" id="PgR140_g011_t01"/>
    </source>
</evidence>
<feature type="compositionally biased region" description="Basic residues" evidence="1">
    <location>
        <begin position="650"/>
        <end position="660"/>
    </location>
</feature>